<reference evidence="3" key="1">
    <citation type="submission" date="2017-09" db="EMBL/GenBank/DDBJ databases">
        <title>Depth-based differentiation of microbial function through sediment-hosted aquifers and enrichment of novel symbionts in the deep terrestrial subsurface.</title>
        <authorList>
            <person name="Probst A.J."/>
            <person name="Ladd B."/>
            <person name="Jarett J.K."/>
            <person name="Geller-Mcgrath D.E."/>
            <person name="Sieber C.M.K."/>
            <person name="Emerson J.B."/>
            <person name="Anantharaman K."/>
            <person name="Thomas B.C."/>
            <person name="Malmstrom R."/>
            <person name="Stieglmeier M."/>
            <person name="Klingl A."/>
            <person name="Woyke T."/>
            <person name="Ryan C.M."/>
            <person name="Banfield J.F."/>
        </authorList>
    </citation>
    <scope>NUCLEOTIDE SEQUENCE [LARGE SCALE GENOMIC DNA]</scope>
</reference>
<evidence type="ECO:0000313" key="3">
    <source>
        <dbReference type="Proteomes" id="UP000230776"/>
    </source>
</evidence>
<evidence type="ECO:0000256" key="1">
    <source>
        <dbReference type="SAM" id="SignalP"/>
    </source>
</evidence>
<dbReference type="EMBL" id="PFAG01000006">
    <property type="protein sequence ID" value="PIR98644.1"/>
    <property type="molecule type" value="Genomic_DNA"/>
</dbReference>
<evidence type="ECO:0000313" key="2">
    <source>
        <dbReference type="EMBL" id="PIR98644.1"/>
    </source>
</evidence>
<gene>
    <name evidence="2" type="ORF">COT88_00455</name>
</gene>
<dbReference type="AlphaFoldDB" id="A0A2H0VHQ6"/>
<dbReference type="Proteomes" id="UP000230776">
    <property type="component" value="Unassembled WGS sequence"/>
</dbReference>
<name>A0A2H0VHQ6_9BACT</name>
<protein>
    <recommendedName>
        <fullName evidence="4">PrcB C-terminal domain-containing protein</fullName>
    </recommendedName>
</protein>
<feature type="chain" id="PRO_5013789380" description="PrcB C-terminal domain-containing protein" evidence="1">
    <location>
        <begin position="19"/>
        <end position="130"/>
    </location>
</feature>
<dbReference type="InterPro" id="IPR058243">
    <property type="entry name" value="Phage_VG64"/>
</dbReference>
<feature type="signal peptide" evidence="1">
    <location>
        <begin position="1"/>
        <end position="18"/>
    </location>
</feature>
<comment type="caution">
    <text evidence="2">The sequence shown here is derived from an EMBL/GenBank/DDBJ whole genome shotgun (WGS) entry which is preliminary data.</text>
</comment>
<keyword evidence="1" id="KW-0732">Signal</keyword>
<dbReference type="PROSITE" id="PS51257">
    <property type="entry name" value="PROKAR_LIPOPROTEIN"/>
    <property type="match status" value="1"/>
</dbReference>
<proteinExistence type="predicted"/>
<evidence type="ECO:0008006" key="4">
    <source>
        <dbReference type="Google" id="ProtNLM"/>
    </source>
</evidence>
<dbReference type="Pfam" id="PF25682">
    <property type="entry name" value="Phage_VG64"/>
    <property type="match status" value="1"/>
</dbReference>
<accession>A0A2H0VHQ6</accession>
<sequence length="130" mass="14515">MKKLVVFVVVLMTFALTACDSQADVASRNISTAADQFEVNRRIVFFNGITDKYLLTIEGLCSLGNHDLIGELTVTCKVGPNEYKKHFLGLSDNVSYLVEQLDPIGVDVYHYRILFRPETIIPDIDLDTSG</sequence>
<organism evidence="2 3">
    <name type="scientific">Candidatus Colwellbacteria bacterium CG10_big_fil_rev_8_21_14_0_10_41_28</name>
    <dbReference type="NCBI Taxonomy" id="1974539"/>
    <lineage>
        <taxon>Bacteria</taxon>
        <taxon>Candidatus Colwelliibacteriota</taxon>
    </lineage>
</organism>